<dbReference type="InterPro" id="IPR011992">
    <property type="entry name" value="EF-hand-dom_pair"/>
</dbReference>
<evidence type="ECO:0000256" key="2">
    <source>
        <dbReference type="ARBA" id="ARBA00022737"/>
    </source>
</evidence>
<comment type="caution">
    <text evidence="6">The sequence shown here is derived from an EMBL/GenBank/DDBJ whole genome shotgun (WGS) entry which is preliminary data.</text>
</comment>
<keyword evidence="2" id="KW-0677">Repeat</keyword>
<dbReference type="InParanoid" id="A0A6L2PHA9"/>
<organism evidence="6 7">
    <name type="scientific">Coptotermes formosanus</name>
    <name type="common">Formosan subterranean termite</name>
    <dbReference type="NCBI Taxonomy" id="36987"/>
    <lineage>
        <taxon>Eukaryota</taxon>
        <taxon>Metazoa</taxon>
        <taxon>Ecdysozoa</taxon>
        <taxon>Arthropoda</taxon>
        <taxon>Hexapoda</taxon>
        <taxon>Insecta</taxon>
        <taxon>Pterygota</taxon>
        <taxon>Neoptera</taxon>
        <taxon>Polyneoptera</taxon>
        <taxon>Dictyoptera</taxon>
        <taxon>Blattodea</taxon>
        <taxon>Blattoidea</taxon>
        <taxon>Termitoidae</taxon>
        <taxon>Rhinotermitidae</taxon>
        <taxon>Coptotermes</taxon>
    </lineage>
</organism>
<dbReference type="Gene3D" id="1.10.238.10">
    <property type="entry name" value="EF-hand"/>
    <property type="match status" value="1"/>
</dbReference>
<feature type="domain" description="EF-hand" evidence="5">
    <location>
        <begin position="98"/>
        <end position="133"/>
    </location>
</feature>
<dbReference type="PANTHER" id="PTHR13025:SF6">
    <property type="entry name" value="EF-HAND DOMAIN-CONTAINING PROTEIN-RELATED"/>
    <property type="match status" value="1"/>
</dbReference>
<evidence type="ECO:0000256" key="3">
    <source>
        <dbReference type="ARBA" id="ARBA00022837"/>
    </source>
</evidence>
<sequence>MRGEASRRFVEVPSSAAVCLPIYQLESWTAVVLHQSSVVVRASIDGELLTMPADQELSSILNRRQAINEALDEGKDVTPQFKNVRKNIFSEFHEFSRREIKEYEKTFKRFDEGQDGYLDLGELKRMMEKLQAPQTHLGLKAMIKEVDEDGDSKISFREFLLIYRKAKAGELAEESGLSKLAMLTEINVEEVGVGGAKNFFEAKIEELKKTSKFEDEIRQEQEQRKREEEEKAQRRTAFKQRAALFQNDNVETNGST</sequence>
<keyword evidence="1" id="KW-0479">Metal-binding</keyword>
<protein>
    <recommendedName>
        <fullName evidence="5">EF-hand domain-containing protein</fullName>
    </recommendedName>
</protein>
<keyword evidence="3" id="KW-0106">Calcium</keyword>
<dbReference type="FunCoup" id="A0A6L2PHA9">
    <property type="interactions" value="94"/>
</dbReference>
<feature type="region of interest" description="Disordered" evidence="4">
    <location>
        <begin position="214"/>
        <end position="238"/>
    </location>
</feature>
<dbReference type="SUPFAM" id="SSF47473">
    <property type="entry name" value="EF-hand"/>
    <property type="match status" value="1"/>
</dbReference>
<dbReference type="SMART" id="SM00054">
    <property type="entry name" value="EFh"/>
    <property type="match status" value="2"/>
</dbReference>
<evidence type="ECO:0000256" key="4">
    <source>
        <dbReference type="SAM" id="MobiDB-lite"/>
    </source>
</evidence>
<name>A0A6L2PHA9_COPFO</name>
<evidence type="ECO:0000256" key="1">
    <source>
        <dbReference type="ARBA" id="ARBA00022723"/>
    </source>
</evidence>
<dbReference type="FunFam" id="1.10.238.10:FF:000112">
    <property type="entry name" value="EF-hand domain family, member D2"/>
    <property type="match status" value="1"/>
</dbReference>
<dbReference type="EMBL" id="BLKM01000329">
    <property type="protein sequence ID" value="GFG31796.1"/>
    <property type="molecule type" value="Genomic_DNA"/>
</dbReference>
<reference evidence="7" key="1">
    <citation type="submission" date="2020-01" db="EMBL/GenBank/DDBJ databases">
        <title>Draft genome sequence of the Termite Coptotermes fromosanus.</title>
        <authorList>
            <person name="Itakura S."/>
            <person name="Yosikawa Y."/>
            <person name="Umezawa K."/>
        </authorList>
    </citation>
    <scope>NUCLEOTIDE SEQUENCE [LARGE SCALE GENOMIC DNA]</scope>
</reference>
<dbReference type="InterPro" id="IPR002048">
    <property type="entry name" value="EF_hand_dom"/>
</dbReference>
<keyword evidence="7" id="KW-1185">Reference proteome</keyword>
<gene>
    <name evidence="6" type="ORF">Cfor_04233</name>
</gene>
<dbReference type="CDD" id="cd00051">
    <property type="entry name" value="EFh"/>
    <property type="match status" value="1"/>
</dbReference>
<accession>A0A6L2PHA9</accession>
<proteinExistence type="predicted"/>
<evidence type="ECO:0000313" key="6">
    <source>
        <dbReference type="EMBL" id="GFG31796.1"/>
    </source>
</evidence>
<dbReference type="InterPro" id="IPR040365">
    <property type="entry name" value="EFHD1/2"/>
</dbReference>
<dbReference type="Proteomes" id="UP000502823">
    <property type="component" value="Unassembled WGS sequence"/>
</dbReference>
<dbReference type="AlphaFoldDB" id="A0A6L2PHA9"/>
<dbReference type="Pfam" id="PF13499">
    <property type="entry name" value="EF-hand_7"/>
    <property type="match status" value="1"/>
</dbReference>
<dbReference type="PROSITE" id="PS50222">
    <property type="entry name" value="EF_HAND_2"/>
    <property type="match status" value="2"/>
</dbReference>
<dbReference type="GO" id="GO:0005509">
    <property type="term" value="F:calcium ion binding"/>
    <property type="evidence" value="ECO:0007669"/>
    <property type="project" value="InterPro"/>
</dbReference>
<evidence type="ECO:0000259" key="5">
    <source>
        <dbReference type="PROSITE" id="PS50222"/>
    </source>
</evidence>
<feature type="compositionally biased region" description="Basic and acidic residues" evidence="4">
    <location>
        <begin position="214"/>
        <end position="233"/>
    </location>
</feature>
<feature type="domain" description="EF-hand" evidence="5">
    <location>
        <begin position="134"/>
        <end position="169"/>
    </location>
</feature>
<dbReference type="PANTHER" id="PTHR13025">
    <property type="entry name" value="EF-HAND DOMAIN-CONTAINING PROTEIN D"/>
    <property type="match status" value="1"/>
</dbReference>
<evidence type="ECO:0000313" key="7">
    <source>
        <dbReference type="Proteomes" id="UP000502823"/>
    </source>
</evidence>
<dbReference type="OrthoDB" id="6572480at2759"/>